<dbReference type="InterPro" id="IPR005665">
    <property type="entry name" value="SecF_bac"/>
</dbReference>
<evidence type="ECO:0000259" key="10">
    <source>
        <dbReference type="Pfam" id="PF02355"/>
    </source>
</evidence>
<evidence type="ECO:0000256" key="5">
    <source>
        <dbReference type="ARBA" id="ARBA00022927"/>
    </source>
</evidence>
<dbReference type="InterPro" id="IPR048634">
    <property type="entry name" value="SecD_SecF_C"/>
</dbReference>
<dbReference type="HAMAP" id="MF_01464_B">
    <property type="entry name" value="SecF_B"/>
    <property type="match status" value="1"/>
</dbReference>
<dbReference type="Pfam" id="PF02355">
    <property type="entry name" value="SecD_SecF_C"/>
    <property type="match status" value="1"/>
</dbReference>
<evidence type="ECO:0000256" key="1">
    <source>
        <dbReference type="ARBA" id="ARBA00004651"/>
    </source>
</evidence>
<evidence type="ECO:0000313" key="12">
    <source>
        <dbReference type="Proteomes" id="UP001501788"/>
    </source>
</evidence>
<evidence type="ECO:0000256" key="8">
    <source>
        <dbReference type="ARBA" id="ARBA00023136"/>
    </source>
</evidence>
<dbReference type="RefSeq" id="WP_345064711.1">
    <property type="nucleotide sequence ID" value="NZ_BAABEX010000024.1"/>
</dbReference>
<feature type="transmembrane region" description="Helical" evidence="9">
    <location>
        <begin position="188"/>
        <end position="212"/>
    </location>
</feature>
<reference evidence="12" key="1">
    <citation type="journal article" date="2019" name="Int. J. Syst. Evol. Microbiol.">
        <title>The Global Catalogue of Microorganisms (GCM) 10K type strain sequencing project: providing services to taxonomists for standard genome sequencing and annotation.</title>
        <authorList>
            <consortium name="The Broad Institute Genomics Platform"/>
            <consortium name="The Broad Institute Genome Sequencing Center for Infectious Disease"/>
            <person name="Wu L."/>
            <person name="Ma J."/>
        </authorList>
    </citation>
    <scope>NUCLEOTIDE SEQUENCE [LARGE SCALE GENOMIC DNA]</scope>
    <source>
        <strain evidence="12">JCM 31890</strain>
    </source>
</reference>
<keyword evidence="6 9" id="KW-1133">Transmembrane helix</keyword>
<keyword evidence="8 9" id="KW-0472">Membrane</keyword>
<dbReference type="Pfam" id="PF07549">
    <property type="entry name" value="Sec_GG"/>
    <property type="match status" value="1"/>
</dbReference>
<dbReference type="NCBIfam" id="TIGR00966">
    <property type="entry name" value="transloc_SecF"/>
    <property type="match status" value="1"/>
</dbReference>
<sequence length="316" mass="34845">MEFFRIKKDIPFMKHALIFNAISFITFALAVFFLVTRGLHLSVEFTGGTVMEVSYTQSADIAKVRETVTGLGYAEVQVQNFGTARDVMIRLPVQKGVTSAQQSEQVLSALKAVDPEVTLRRTEFVGPMIGEELVYGGLTALAMVVIGIVIYLAFRFEWKFGVAAIIANLHDVVIILGFFAFFQWEFSLAVLAAVLAVLGYSVNESVVIFDRIREAFRKYRKMSTTEVIDHAITSTMSRTIITHASTEAMVLSMLLFGGPSLHYFAVALTIGILFGIYSSVFVAAAIAMWLGVKREDLVKATRKEEDPNDPNAGATV</sequence>
<feature type="transmembrane region" description="Helical" evidence="9">
    <location>
        <begin position="263"/>
        <end position="292"/>
    </location>
</feature>
<feature type="transmembrane region" description="Helical" evidence="9">
    <location>
        <begin position="12"/>
        <end position="35"/>
    </location>
</feature>
<name>A0ABP8LAU7_9BURK</name>
<dbReference type="PRINTS" id="PR01755">
    <property type="entry name" value="SECFTRNLCASE"/>
</dbReference>
<dbReference type="SUPFAM" id="SSF82866">
    <property type="entry name" value="Multidrug efflux transporter AcrB transmembrane domain"/>
    <property type="match status" value="1"/>
</dbReference>
<evidence type="ECO:0000313" key="11">
    <source>
        <dbReference type="EMBL" id="GAA4426161.1"/>
    </source>
</evidence>
<evidence type="ECO:0000256" key="6">
    <source>
        <dbReference type="ARBA" id="ARBA00022989"/>
    </source>
</evidence>
<dbReference type="PANTHER" id="PTHR30081:SF8">
    <property type="entry name" value="PROTEIN TRANSLOCASE SUBUNIT SECF"/>
    <property type="match status" value="1"/>
</dbReference>
<keyword evidence="7 9" id="KW-0811">Translocation</keyword>
<protein>
    <recommendedName>
        <fullName evidence="9">Protein-export membrane protein SecF</fullName>
    </recommendedName>
</protein>
<comment type="caution">
    <text evidence="11">The sequence shown here is derived from an EMBL/GenBank/DDBJ whole genome shotgun (WGS) entry which is preliminary data.</text>
</comment>
<comment type="similarity">
    <text evidence="9">Belongs to the SecD/SecF family. SecF subfamily.</text>
</comment>
<dbReference type="Proteomes" id="UP001501788">
    <property type="component" value="Unassembled WGS sequence"/>
</dbReference>
<evidence type="ECO:0000256" key="9">
    <source>
        <dbReference type="HAMAP-Rule" id="MF_01464"/>
    </source>
</evidence>
<dbReference type="InterPro" id="IPR022813">
    <property type="entry name" value="SecD/SecF_arch_bac"/>
</dbReference>
<comment type="subunit">
    <text evidence="9">Forms a complex with SecD. Part of the essential Sec protein translocation apparatus which comprises SecA, SecYEG and auxiliary proteins SecDF-YajC and YidC.</text>
</comment>
<evidence type="ECO:0000256" key="7">
    <source>
        <dbReference type="ARBA" id="ARBA00023010"/>
    </source>
</evidence>
<accession>A0ABP8LAU7</accession>
<keyword evidence="4 9" id="KW-0812">Transmembrane</keyword>
<feature type="transmembrane region" description="Helical" evidence="9">
    <location>
        <begin position="240"/>
        <end position="257"/>
    </location>
</feature>
<feature type="transmembrane region" description="Helical" evidence="9">
    <location>
        <begin position="133"/>
        <end position="154"/>
    </location>
</feature>
<dbReference type="Gene3D" id="1.20.1640.10">
    <property type="entry name" value="Multidrug efflux transporter AcrB transmembrane domain"/>
    <property type="match status" value="1"/>
</dbReference>
<keyword evidence="3 9" id="KW-1003">Cell membrane</keyword>
<dbReference type="NCBIfam" id="TIGR00916">
    <property type="entry name" value="2A0604s01"/>
    <property type="match status" value="1"/>
</dbReference>
<dbReference type="EMBL" id="BAABEX010000024">
    <property type="protein sequence ID" value="GAA4426161.1"/>
    <property type="molecule type" value="Genomic_DNA"/>
</dbReference>
<dbReference type="InterPro" id="IPR055344">
    <property type="entry name" value="SecD_SecF_C_bact"/>
</dbReference>
<gene>
    <name evidence="9 11" type="primary">secF</name>
    <name evidence="11" type="ORF">GCM10023090_21730</name>
</gene>
<evidence type="ECO:0000256" key="4">
    <source>
        <dbReference type="ARBA" id="ARBA00022692"/>
    </source>
</evidence>
<dbReference type="PANTHER" id="PTHR30081">
    <property type="entry name" value="PROTEIN-EXPORT MEMBRANE PROTEIN SEC"/>
    <property type="match status" value="1"/>
</dbReference>
<evidence type="ECO:0000256" key="2">
    <source>
        <dbReference type="ARBA" id="ARBA00022448"/>
    </source>
</evidence>
<keyword evidence="2 9" id="KW-0813">Transport</keyword>
<dbReference type="InterPro" id="IPR022645">
    <property type="entry name" value="SecD/SecF_bac"/>
</dbReference>
<comment type="subcellular location">
    <subcellularLocation>
        <location evidence="1 9">Cell membrane</location>
        <topology evidence="1 9">Multi-pass membrane protein</topology>
    </subcellularLocation>
</comment>
<keyword evidence="12" id="KW-1185">Reference proteome</keyword>
<feature type="domain" description="Protein export membrane protein SecD/SecF C-terminal" evidence="10">
    <location>
        <begin position="107"/>
        <end position="291"/>
    </location>
</feature>
<comment type="function">
    <text evidence="9">Part of the Sec protein translocase complex. Interacts with the SecYEG preprotein conducting channel. SecDF uses the proton motive force (PMF) to complete protein translocation after the ATP-dependent function of SecA.</text>
</comment>
<organism evidence="11 12">
    <name type="scientific">Acidovorax lacteus</name>
    <dbReference type="NCBI Taxonomy" id="1924988"/>
    <lineage>
        <taxon>Bacteria</taxon>
        <taxon>Pseudomonadati</taxon>
        <taxon>Pseudomonadota</taxon>
        <taxon>Betaproteobacteria</taxon>
        <taxon>Burkholderiales</taxon>
        <taxon>Comamonadaceae</taxon>
        <taxon>Acidovorax</taxon>
    </lineage>
</organism>
<feature type="transmembrane region" description="Helical" evidence="9">
    <location>
        <begin position="161"/>
        <end position="182"/>
    </location>
</feature>
<evidence type="ECO:0000256" key="3">
    <source>
        <dbReference type="ARBA" id="ARBA00022475"/>
    </source>
</evidence>
<dbReference type="InterPro" id="IPR022646">
    <property type="entry name" value="SecD/SecF_CS"/>
</dbReference>
<keyword evidence="5 9" id="KW-0653">Protein transport</keyword>
<proteinExistence type="inferred from homology"/>